<organism evidence="1">
    <name type="scientific">marine sediment metagenome</name>
    <dbReference type="NCBI Taxonomy" id="412755"/>
    <lineage>
        <taxon>unclassified sequences</taxon>
        <taxon>metagenomes</taxon>
        <taxon>ecological metagenomes</taxon>
    </lineage>
</organism>
<accession>X1UYV7</accession>
<proteinExistence type="predicted"/>
<dbReference type="AlphaFoldDB" id="X1UYV7"/>
<sequence length="148" mass="16416">MREILIPLTFDDLPVKPPLVGRPKISEDLQQTAALLVGWDGSTRRLVSVSPTRVLHVASAPVKGIKNLLSAGDGTTQQLEDIKTSEVLIKASMYNTGNTWINVGVAAADNVGHPLDATEWVRFSINNLHSLHFWFEKKDDRISIIYTR</sequence>
<protein>
    <submittedName>
        <fullName evidence="1">Uncharacterized protein</fullName>
    </submittedName>
</protein>
<dbReference type="EMBL" id="BARW01037092">
    <property type="protein sequence ID" value="GAJ22639.1"/>
    <property type="molecule type" value="Genomic_DNA"/>
</dbReference>
<evidence type="ECO:0000313" key="1">
    <source>
        <dbReference type="EMBL" id="GAJ22639.1"/>
    </source>
</evidence>
<comment type="caution">
    <text evidence="1">The sequence shown here is derived from an EMBL/GenBank/DDBJ whole genome shotgun (WGS) entry which is preliminary data.</text>
</comment>
<reference evidence="1" key="1">
    <citation type="journal article" date="2014" name="Front. Microbiol.">
        <title>High frequency of phylogenetically diverse reductive dehalogenase-homologous genes in deep subseafloor sedimentary metagenomes.</title>
        <authorList>
            <person name="Kawai M."/>
            <person name="Futagami T."/>
            <person name="Toyoda A."/>
            <person name="Takaki Y."/>
            <person name="Nishi S."/>
            <person name="Hori S."/>
            <person name="Arai W."/>
            <person name="Tsubouchi T."/>
            <person name="Morono Y."/>
            <person name="Uchiyama I."/>
            <person name="Ito T."/>
            <person name="Fujiyama A."/>
            <person name="Inagaki F."/>
            <person name="Takami H."/>
        </authorList>
    </citation>
    <scope>NUCLEOTIDE SEQUENCE</scope>
    <source>
        <strain evidence="1">Expedition CK06-06</strain>
    </source>
</reference>
<gene>
    <name evidence="1" type="ORF">S12H4_57368</name>
</gene>
<name>X1UYV7_9ZZZZ</name>